<evidence type="ECO:0000256" key="1">
    <source>
        <dbReference type="SAM" id="MobiDB-lite"/>
    </source>
</evidence>
<feature type="compositionally biased region" description="Basic and acidic residues" evidence="1">
    <location>
        <begin position="83"/>
        <end position="100"/>
    </location>
</feature>
<feature type="region of interest" description="Disordered" evidence="1">
    <location>
        <begin position="68"/>
        <end position="108"/>
    </location>
</feature>
<comment type="caution">
    <text evidence="3">The sequence shown here is derived from an EMBL/GenBank/DDBJ whole genome shotgun (WGS) entry which is preliminary data.</text>
</comment>
<dbReference type="Proteomes" id="UP000429607">
    <property type="component" value="Unassembled WGS sequence"/>
</dbReference>
<feature type="compositionally biased region" description="Low complexity" evidence="1">
    <location>
        <begin position="29"/>
        <end position="40"/>
    </location>
</feature>
<dbReference type="Proteomes" id="UP000434957">
    <property type="component" value="Unassembled WGS sequence"/>
</dbReference>
<evidence type="ECO:0000313" key="3">
    <source>
        <dbReference type="EMBL" id="KAE9048540.1"/>
    </source>
</evidence>
<dbReference type="EMBL" id="QXFV01000145">
    <property type="protein sequence ID" value="KAE9048540.1"/>
    <property type="molecule type" value="Genomic_DNA"/>
</dbReference>
<evidence type="ECO:0000313" key="6">
    <source>
        <dbReference type="Proteomes" id="UP000434957"/>
    </source>
</evidence>
<evidence type="ECO:0000313" key="2">
    <source>
        <dbReference type="EMBL" id="KAE9042148.1"/>
    </source>
</evidence>
<sequence>MADNTNTKTPFTFSFFDAAHTDGYVAPANGSKKGSSRSNNQVTSHTGGFFSDDEEDEDIATKIHHWKRTSSTVDSKVKHPQKRREVHDLFSDPVEKKPESNDTIPTPSDDIQLNRLMDDYMLGEKGDRIMQQMEALAMDDKPLTERDTKSRPENLYRDMKLEPEKQEPSLDLDAMLLMEDFEKYIAEN</sequence>
<dbReference type="AlphaFoldDB" id="A0A6A3P6T3"/>
<keyword evidence="6" id="KW-1185">Reference proteome</keyword>
<feature type="region of interest" description="Disordered" evidence="1">
    <location>
        <begin position="24"/>
        <end position="56"/>
    </location>
</feature>
<evidence type="ECO:0000313" key="7">
    <source>
        <dbReference type="Proteomes" id="UP000435112"/>
    </source>
</evidence>
<evidence type="ECO:0000313" key="4">
    <source>
        <dbReference type="EMBL" id="KAE9355114.1"/>
    </source>
</evidence>
<dbReference type="EMBL" id="QXFU01000154">
    <property type="protein sequence ID" value="KAE9042148.1"/>
    <property type="molecule type" value="Genomic_DNA"/>
</dbReference>
<proteinExistence type="predicted"/>
<reference evidence="5 7" key="1">
    <citation type="submission" date="2018-09" db="EMBL/GenBank/DDBJ databases">
        <title>Genomic investigation of the strawberry pathogen Phytophthora fragariae indicates pathogenicity is determined by transcriptional variation in three key races.</title>
        <authorList>
            <person name="Adams T.M."/>
            <person name="Armitage A.D."/>
            <person name="Sobczyk M.K."/>
            <person name="Bates H.J."/>
            <person name="Dunwell J.M."/>
            <person name="Nellist C.F."/>
            <person name="Harrison R.J."/>
        </authorList>
    </citation>
    <scope>NUCLEOTIDE SEQUENCE [LARGE SCALE GENOMIC DNA]</scope>
    <source>
        <strain evidence="3 5">SCRP249</strain>
        <strain evidence="2 7">SCRP324</strain>
        <strain evidence="4 6">SCRP333</strain>
    </source>
</reference>
<dbReference type="OrthoDB" id="107370at2759"/>
<organism evidence="3 5">
    <name type="scientific">Phytophthora rubi</name>
    <dbReference type="NCBI Taxonomy" id="129364"/>
    <lineage>
        <taxon>Eukaryota</taxon>
        <taxon>Sar</taxon>
        <taxon>Stramenopiles</taxon>
        <taxon>Oomycota</taxon>
        <taxon>Peronosporomycetes</taxon>
        <taxon>Peronosporales</taxon>
        <taxon>Peronosporaceae</taxon>
        <taxon>Phytophthora</taxon>
    </lineage>
</organism>
<name>A0A6A3P6T3_9STRA</name>
<accession>A0A6A3P6T3</accession>
<dbReference type="EMBL" id="QXFT01000100">
    <property type="protein sequence ID" value="KAE9355114.1"/>
    <property type="molecule type" value="Genomic_DNA"/>
</dbReference>
<protein>
    <submittedName>
        <fullName evidence="3">Uncharacterized protein</fullName>
    </submittedName>
</protein>
<evidence type="ECO:0000313" key="5">
    <source>
        <dbReference type="Proteomes" id="UP000429607"/>
    </source>
</evidence>
<gene>
    <name evidence="3" type="ORF">PR001_g3772</name>
    <name evidence="2" type="ORF">PR002_g4068</name>
    <name evidence="4" type="ORF">PR003_g3012</name>
</gene>
<dbReference type="Proteomes" id="UP000435112">
    <property type="component" value="Unassembled WGS sequence"/>
</dbReference>